<dbReference type="Proteomes" id="UP001286313">
    <property type="component" value="Unassembled WGS sequence"/>
</dbReference>
<gene>
    <name evidence="1" type="ORF">Pcinc_014300</name>
</gene>
<name>A0AAE1FV52_PETCI</name>
<reference evidence="1" key="1">
    <citation type="submission" date="2023-10" db="EMBL/GenBank/DDBJ databases">
        <title>Genome assemblies of two species of porcelain crab, Petrolisthes cinctipes and Petrolisthes manimaculis (Anomura: Porcellanidae).</title>
        <authorList>
            <person name="Angst P."/>
        </authorList>
    </citation>
    <scope>NUCLEOTIDE SEQUENCE</scope>
    <source>
        <strain evidence="1">PB745_01</strain>
        <tissue evidence="1">Gill</tissue>
    </source>
</reference>
<evidence type="ECO:0000313" key="2">
    <source>
        <dbReference type="Proteomes" id="UP001286313"/>
    </source>
</evidence>
<organism evidence="1 2">
    <name type="scientific">Petrolisthes cinctipes</name>
    <name type="common">Flat porcelain crab</name>
    <dbReference type="NCBI Taxonomy" id="88211"/>
    <lineage>
        <taxon>Eukaryota</taxon>
        <taxon>Metazoa</taxon>
        <taxon>Ecdysozoa</taxon>
        <taxon>Arthropoda</taxon>
        <taxon>Crustacea</taxon>
        <taxon>Multicrustacea</taxon>
        <taxon>Malacostraca</taxon>
        <taxon>Eumalacostraca</taxon>
        <taxon>Eucarida</taxon>
        <taxon>Decapoda</taxon>
        <taxon>Pleocyemata</taxon>
        <taxon>Anomura</taxon>
        <taxon>Galatheoidea</taxon>
        <taxon>Porcellanidae</taxon>
        <taxon>Petrolisthes</taxon>
    </lineage>
</organism>
<feature type="non-terminal residue" evidence="1">
    <location>
        <position position="1"/>
    </location>
</feature>
<protein>
    <submittedName>
        <fullName evidence="1">Uncharacterized protein</fullName>
    </submittedName>
</protein>
<dbReference type="EMBL" id="JAWQEG010001242">
    <property type="protein sequence ID" value="KAK3881248.1"/>
    <property type="molecule type" value="Genomic_DNA"/>
</dbReference>
<sequence>CVRRLIEPGPQYTGESDLTPVYKITMSTSEMPSTDRENAGTANIKNKNKMASQRGLSNAGQFEQASFQASKKFGDFEGGLNTSHRTFGDISNRVEKVDPESCISGGKKLLSHIHPKPTKVWDSTADIGTETDEKAEFIPHITEVEDYGDILPPECRLFKNDISRLTDFWGTYQKSAFELCSSPREFDMLMKPVPIVSQVPKLEPLDIIYMPPPPWE</sequence>
<evidence type="ECO:0000313" key="1">
    <source>
        <dbReference type="EMBL" id="KAK3881248.1"/>
    </source>
</evidence>
<proteinExistence type="predicted"/>
<comment type="caution">
    <text evidence="1">The sequence shown here is derived from an EMBL/GenBank/DDBJ whole genome shotgun (WGS) entry which is preliminary data.</text>
</comment>
<accession>A0AAE1FV52</accession>
<keyword evidence="2" id="KW-1185">Reference proteome</keyword>
<dbReference type="AlphaFoldDB" id="A0AAE1FV52"/>